<proteinExistence type="predicted"/>
<evidence type="ECO:0000313" key="7">
    <source>
        <dbReference type="Proteomes" id="UP001345219"/>
    </source>
</evidence>
<organism evidence="6 7">
    <name type="scientific">Trapa incisa</name>
    <dbReference type="NCBI Taxonomy" id="236973"/>
    <lineage>
        <taxon>Eukaryota</taxon>
        <taxon>Viridiplantae</taxon>
        <taxon>Streptophyta</taxon>
        <taxon>Embryophyta</taxon>
        <taxon>Tracheophyta</taxon>
        <taxon>Spermatophyta</taxon>
        <taxon>Magnoliopsida</taxon>
        <taxon>eudicotyledons</taxon>
        <taxon>Gunneridae</taxon>
        <taxon>Pentapetalae</taxon>
        <taxon>rosids</taxon>
        <taxon>malvids</taxon>
        <taxon>Myrtales</taxon>
        <taxon>Lythraceae</taxon>
        <taxon>Trapa</taxon>
    </lineage>
</organism>
<dbReference type="AlphaFoldDB" id="A0AAN7JM42"/>
<evidence type="ECO:0000256" key="2">
    <source>
        <dbReference type="ARBA" id="ARBA00022622"/>
    </source>
</evidence>
<dbReference type="GO" id="GO:0005886">
    <property type="term" value="C:plasma membrane"/>
    <property type="evidence" value="ECO:0007669"/>
    <property type="project" value="UniProtKB-SubCell"/>
</dbReference>
<evidence type="ECO:0000256" key="4">
    <source>
        <dbReference type="SAM" id="SignalP"/>
    </source>
</evidence>
<dbReference type="Gene3D" id="1.20.58.1040">
    <property type="match status" value="1"/>
</dbReference>
<dbReference type="EMBL" id="JAXIOK010000018">
    <property type="protein sequence ID" value="KAK4749305.1"/>
    <property type="molecule type" value="Genomic_DNA"/>
</dbReference>
<keyword evidence="2" id="KW-0472">Membrane</keyword>
<feature type="domain" description="X8" evidence="5">
    <location>
        <begin position="33"/>
        <end position="116"/>
    </location>
</feature>
<reference evidence="6 7" key="1">
    <citation type="journal article" date="2023" name="Hortic Res">
        <title>Pangenome of water caltrop reveals structural variations and asymmetric subgenome divergence after allopolyploidization.</title>
        <authorList>
            <person name="Zhang X."/>
            <person name="Chen Y."/>
            <person name="Wang L."/>
            <person name="Yuan Y."/>
            <person name="Fang M."/>
            <person name="Shi L."/>
            <person name="Lu R."/>
            <person name="Comes H.P."/>
            <person name="Ma Y."/>
            <person name="Chen Y."/>
            <person name="Huang G."/>
            <person name="Zhou Y."/>
            <person name="Zheng Z."/>
            <person name="Qiu Y."/>
        </authorList>
    </citation>
    <scope>NUCLEOTIDE SEQUENCE [LARGE SCALE GENOMIC DNA]</scope>
    <source>
        <tissue evidence="6">Roots</tissue>
    </source>
</reference>
<dbReference type="PANTHER" id="PTHR31044">
    <property type="entry name" value="BETA-1,3 GLUCANASE"/>
    <property type="match status" value="1"/>
</dbReference>
<dbReference type="InterPro" id="IPR044788">
    <property type="entry name" value="X8_dom_prot"/>
</dbReference>
<dbReference type="Pfam" id="PF07983">
    <property type="entry name" value="X8"/>
    <property type="match status" value="1"/>
</dbReference>
<dbReference type="Proteomes" id="UP001345219">
    <property type="component" value="Chromosome 21"/>
</dbReference>
<dbReference type="PANTHER" id="PTHR31044:SF57">
    <property type="entry name" value="CARBOHYDRATE-BINDING X8 DOMAIN SUPERFAMILY PROTEIN"/>
    <property type="match status" value="1"/>
</dbReference>
<dbReference type="GO" id="GO:0098552">
    <property type="term" value="C:side of membrane"/>
    <property type="evidence" value="ECO:0007669"/>
    <property type="project" value="UniProtKB-KW"/>
</dbReference>
<protein>
    <recommendedName>
        <fullName evidence="5">X8 domain-containing protein</fullName>
    </recommendedName>
</protein>
<dbReference type="InterPro" id="IPR012946">
    <property type="entry name" value="X8"/>
</dbReference>
<evidence type="ECO:0000313" key="6">
    <source>
        <dbReference type="EMBL" id="KAK4749305.1"/>
    </source>
</evidence>
<comment type="caution">
    <text evidence="6">The sequence shown here is derived from an EMBL/GenBank/DDBJ whole genome shotgun (WGS) entry which is preliminary data.</text>
</comment>
<keyword evidence="7" id="KW-1185">Reference proteome</keyword>
<name>A0AAN7JM42_9MYRT</name>
<dbReference type="SMART" id="SM00768">
    <property type="entry name" value="X8"/>
    <property type="match status" value="1"/>
</dbReference>
<evidence type="ECO:0000256" key="3">
    <source>
        <dbReference type="ARBA" id="ARBA00022729"/>
    </source>
</evidence>
<keyword evidence="2" id="KW-0336">GPI-anchor</keyword>
<comment type="subcellular location">
    <subcellularLocation>
        <location evidence="1">Cell membrane</location>
        <topology evidence="1">Lipid-anchor</topology>
        <topology evidence="1">GPI-anchor</topology>
    </subcellularLocation>
</comment>
<evidence type="ECO:0000259" key="5">
    <source>
        <dbReference type="SMART" id="SM00768"/>
    </source>
</evidence>
<feature type="signal peptide" evidence="4">
    <location>
        <begin position="1"/>
        <end position="30"/>
    </location>
</feature>
<sequence>MAAKASTLPVSIFLFFLLLASGGIFEAVNAQRTWCIPKPSSDQPTLLANIDFACSHVDCSIFQKSGPCFHPDNLMNHASIAMNLYYQAMGRNWWNCDFNKSGLIVFSDPSNTRHQSTRTLNVLLSYKH</sequence>
<keyword evidence="2" id="KW-0325">Glycoprotein</keyword>
<evidence type="ECO:0000256" key="1">
    <source>
        <dbReference type="ARBA" id="ARBA00004609"/>
    </source>
</evidence>
<accession>A0AAN7JM42</accession>
<gene>
    <name evidence="6" type="ORF">SAY87_026754</name>
</gene>
<keyword evidence="3 4" id="KW-0732">Signal</keyword>
<dbReference type="GO" id="GO:0009506">
    <property type="term" value="C:plasmodesma"/>
    <property type="evidence" value="ECO:0007669"/>
    <property type="project" value="UniProtKB-ARBA"/>
</dbReference>
<keyword evidence="2" id="KW-0449">Lipoprotein</keyword>
<feature type="chain" id="PRO_5042962917" description="X8 domain-containing protein" evidence="4">
    <location>
        <begin position="31"/>
        <end position="128"/>
    </location>
</feature>